<name>A0ACC0B473_CATRO</name>
<reference evidence="2" key="1">
    <citation type="journal article" date="2023" name="Nat. Plants">
        <title>Single-cell RNA sequencing provides a high-resolution roadmap for understanding the multicellular compartmentation of specialized metabolism.</title>
        <authorList>
            <person name="Sun S."/>
            <person name="Shen X."/>
            <person name="Li Y."/>
            <person name="Li Y."/>
            <person name="Wang S."/>
            <person name="Li R."/>
            <person name="Zhang H."/>
            <person name="Shen G."/>
            <person name="Guo B."/>
            <person name="Wei J."/>
            <person name="Xu J."/>
            <person name="St-Pierre B."/>
            <person name="Chen S."/>
            <person name="Sun C."/>
        </authorList>
    </citation>
    <scope>NUCLEOTIDE SEQUENCE [LARGE SCALE GENOMIC DNA]</scope>
</reference>
<evidence type="ECO:0000313" key="2">
    <source>
        <dbReference type="Proteomes" id="UP001060085"/>
    </source>
</evidence>
<evidence type="ECO:0000313" key="1">
    <source>
        <dbReference type="EMBL" id="KAI5667443.1"/>
    </source>
</evidence>
<dbReference type="EMBL" id="CM044704">
    <property type="protein sequence ID" value="KAI5667443.1"/>
    <property type="molecule type" value="Genomic_DNA"/>
</dbReference>
<dbReference type="Proteomes" id="UP001060085">
    <property type="component" value="Linkage Group LG04"/>
</dbReference>
<accession>A0ACC0B473</accession>
<organism evidence="1 2">
    <name type="scientific">Catharanthus roseus</name>
    <name type="common">Madagascar periwinkle</name>
    <name type="synonym">Vinca rosea</name>
    <dbReference type="NCBI Taxonomy" id="4058"/>
    <lineage>
        <taxon>Eukaryota</taxon>
        <taxon>Viridiplantae</taxon>
        <taxon>Streptophyta</taxon>
        <taxon>Embryophyta</taxon>
        <taxon>Tracheophyta</taxon>
        <taxon>Spermatophyta</taxon>
        <taxon>Magnoliopsida</taxon>
        <taxon>eudicotyledons</taxon>
        <taxon>Gunneridae</taxon>
        <taxon>Pentapetalae</taxon>
        <taxon>asterids</taxon>
        <taxon>lamiids</taxon>
        <taxon>Gentianales</taxon>
        <taxon>Apocynaceae</taxon>
        <taxon>Rauvolfioideae</taxon>
        <taxon>Vinceae</taxon>
        <taxon>Catharanthinae</taxon>
        <taxon>Catharanthus</taxon>
    </lineage>
</organism>
<sequence length="334" mass="39450">MWLHWVGPRTYYRIGRAVKTGDSHISPDMWLRVVNPVTENIVQQWESSQWFNSARYDYTHSGAFLDMGSGSPIDDLVESGTVRLLDWNDSMTDIQLSMRFVDKVQALSAVHKCYHSEDNYCSWYIRIKKKATHNRWEITRFVKEHTCLVHIEQNKHRNLSSKFISMSISHLVANDHEIPVLNIIQEVQLSTFTSEEAENCVHPFPTRIFNKFLRIETKSREHKVTTYNPQEGIYMVKSPIRVSGMGNVVYTLQLNNKSCSCGKWQTYTLPYSHVLAMCRENRSRTDTYVPKIYSRQTYKRTYQTNFHPILSENFWRDVNLTFYPPNMKKERDRK</sequence>
<gene>
    <name evidence="1" type="ORF">M9H77_17296</name>
</gene>
<protein>
    <submittedName>
        <fullName evidence="1">Uncharacterized protein</fullName>
    </submittedName>
</protein>
<keyword evidence="2" id="KW-1185">Reference proteome</keyword>
<proteinExistence type="predicted"/>
<comment type="caution">
    <text evidence="1">The sequence shown here is derived from an EMBL/GenBank/DDBJ whole genome shotgun (WGS) entry which is preliminary data.</text>
</comment>